<dbReference type="EMBL" id="BJWL01000026">
    <property type="protein sequence ID" value="GFZ17061.1"/>
    <property type="molecule type" value="Genomic_DNA"/>
</dbReference>
<evidence type="ECO:0000259" key="3">
    <source>
        <dbReference type="PROSITE" id="PS50235"/>
    </source>
</evidence>
<keyword evidence="5" id="KW-1185">Reference proteome</keyword>
<gene>
    <name evidence="4" type="ORF">Acr_26g0003310</name>
</gene>
<dbReference type="AlphaFoldDB" id="A0A7J0H242"/>
<organism evidence="4 5">
    <name type="scientific">Actinidia rufa</name>
    <dbReference type="NCBI Taxonomy" id="165716"/>
    <lineage>
        <taxon>Eukaryota</taxon>
        <taxon>Viridiplantae</taxon>
        <taxon>Streptophyta</taxon>
        <taxon>Embryophyta</taxon>
        <taxon>Tracheophyta</taxon>
        <taxon>Spermatophyta</taxon>
        <taxon>Magnoliopsida</taxon>
        <taxon>eudicotyledons</taxon>
        <taxon>Gunneridae</taxon>
        <taxon>Pentapetalae</taxon>
        <taxon>asterids</taxon>
        <taxon>Ericales</taxon>
        <taxon>Actinidiaceae</taxon>
        <taxon>Actinidia</taxon>
    </lineage>
</organism>
<evidence type="ECO:0000256" key="1">
    <source>
        <dbReference type="ARBA" id="ARBA00022786"/>
    </source>
</evidence>
<dbReference type="InterPro" id="IPR038765">
    <property type="entry name" value="Papain-like_cys_pep_sf"/>
</dbReference>
<dbReference type="Pfam" id="PF00443">
    <property type="entry name" value="UCH"/>
    <property type="match status" value="1"/>
</dbReference>
<accession>A0A7J0H242</accession>
<keyword evidence="2 4" id="KW-0378">Hydrolase</keyword>
<sequence length="232" mass="26188">MSQKISSEVDDLGVSVNEFTPENGNGADVYGTGLKNEVGENNCFLNVIIQTLWHLRWFRGEFLARSTSEHVHVGDPCVTCALYDIFTALSMASMDMQREAVAPTSLRTALRNLYPDSNFFQEVMYAESSFEELLDFVDMNHLLACDPEAGGCGNLNYIHHILSSPPHVFTIVLGWQNTCETVEDITATLASLAKEIDISVLYRGLNPKNRHCLVSVTFEDLKWWFYHSLRVR</sequence>
<dbReference type="GO" id="GO:0004843">
    <property type="term" value="F:cysteine-type deubiquitinase activity"/>
    <property type="evidence" value="ECO:0007669"/>
    <property type="project" value="InterPro"/>
</dbReference>
<reference evidence="4 5" key="1">
    <citation type="submission" date="2019-07" db="EMBL/GenBank/DDBJ databases">
        <title>De Novo Assembly of kiwifruit Actinidia rufa.</title>
        <authorList>
            <person name="Sugita-Konishi S."/>
            <person name="Sato K."/>
            <person name="Mori E."/>
            <person name="Abe Y."/>
            <person name="Kisaki G."/>
            <person name="Hamano K."/>
            <person name="Suezawa K."/>
            <person name="Otani M."/>
            <person name="Fukuda T."/>
            <person name="Manabe T."/>
            <person name="Gomi K."/>
            <person name="Tabuchi M."/>
            <person name="Akimitsu K."/>
            <person name="Kataoka I."/>
        </authorList>
    </citation>
    <scope>NUCLEOTIDE SEQUENCE [LARGE SCALE GENOMIC DNA]</scope>
    <source>
        <strain evidence="5">cv. Fuchu</strain>
    </source>
</reference>
<dbReference type="Gene3D" id="3.90.70.10">
    <property type="entry name" value="Cysteine proteinases"/>
    <property type="match status" value="1"/>
</dbReference>
<dbReference type="PANTHER" id="PTHR22975:SF9">
    <property type="entry name" value="ECHINUS SPLICE FORM 3"/>
    <property type="match status" value="1"/>
</dbReference>
<protein>
    <submittedName>
        <fullName evidence="4">Ubiquitin carboxyl-terminal hydrolase-related protein</fullName>
    </submittedName>
</protein>
<keyword evidence="1" id="KW-0833">Ubl conjugation pathway</keyword>
<dbReference type="PROSITE" id="PS50235">
    <property type="entry name" value="USP_3"/>
    <property type="match status" value="1"/>
</dbReference>
<evidence type="ECO:0000256" key="2">
    <source>
        <dbReference type="ARBA" id="ARBA00022801"/>
    </source>
</evidence>
<dbReference type="SUPFAM" id="SSF54001">
    <property type="entry name" value="Cysteine proteinases"/>
    <property type="match status" value="1"/>
</dbReference>
<dbReference type="PANTHER" id="PTHR22975">
    <property type="entry name" value="UBIQUITIN SPECIFIC PROTEINASE"/>
    <property type="match status" value="1"/>
</dbReference>
<evidence type="ECO:0000313" key="5">
    <source>
        <dbReference type="Proteomes" id="UP000585474"/>
    </source>
</evidence>
<dbReference type="Proteomes" id="UP000585474">
    <property type="component" value="Unassembled WGS sequence"/>
</dbReference>
<name>A0A7J0H242_9ERIC</name>
<dbReference type="OrthoDB" id="205782at2759"/>
<feature type="domain" description="USP" evidence="3">
    <location>
        <begin position="32"/>
        <end position="232"/>
    </location>
</feature>
<dbReference type="InterPro" id="IPR001394">
    <property type="entry name" value="Peptidase_C19_UCH"/>
</dbReference>
<dbReference type="InterPro" id="IPR052398">
    <property type="entry name" value="Ubiquitin_hydrolase_53/54"/>
</dbReference>
<evidence type="ECO:0000313" key="4">
    <source>
        <dbReference type="EMBL" id="GFZ17061.1"/>
    </source>
</evidence>
<dbReference type="InterPro" id="IPR028889">
    <property type="entry name" value="USP"/>
</dbReference>
<comment type="caution">
    <text evidence="4">The sequence shown here is derived from an EMBL/GenBank/DDBJ whole genome shotgun (WGS) entry which is preliminary data.</text>
</comment>
<proteinExistence type="predicted"/>
<dbReference type="GO" id="GO:0016579">
    <property type="term" value="P:protein deubiquitination"/>
    <property type="evidence" value="ECO:0007669"/>
    <property type="project" value="InterPro"/>
</dbReference>